<dbReference type="Proteomes" id="UP001341281">
    <property type="component" value="Chromosome 01"/>
</dbReference>
<gene>
    <name evidence="2" type="ORF">U9M48_003431</name>
</gene>
<keyword evidence="3" id="KW-1185">Reference proteome</keyword>
<reference evidence="2 3" key="1">
    <citation type="submission" date="2024-02" db="EMBL/GenBank/DDBJ databases">
        <title>High-quality chromosome-scale genome assembly of Pensacola bahiagrass (Paspalum notatum Flugge var. saurae).</title>
        <authorList>
            <person name="Vega J.M."/>
            <person name="Podio M."/>
            <person name="Orjuela J."/>
            <person name="Siena L.A."/>
            <person name="Pessino S.C."/>
            <person name="Combes M.C."/>
            <person name="Mariac C."/>
            <person name="Albertini E."/>
            <person name="Pupilli F."/>
            <person name="Ortiz J.P.A."/>
            <person name="Leblanc O."/>
        </authorList>
    </citation>
    <scope>NUCLEOTIDE SEQUENCE [LARGE SCALE GENOMIC DNA]</scope>
    <source>
        <strain evidence="2">R1</strain>
        <tissue evidence="2">Leaf</tissue>
    </source>
</reference>
<evidence type="ECO:0000313" key="2">
    <source>
        <dbReference type="EMBL" id="WVZ52361.1"/>
    </source>
</evidence>
<protein>
    <submittedName>
        <fullName evidence="2">Uncharacterized protein</fullName>
    </submittedName>
</protein>
<evidence type="ECO:0000256" key="1">
    <source>
        <dbReference type="SAM" id="Phobius"/>
    </source>
</evidence>
<name>A0AAQ3PLH7_PASNO</name>
<dbReference type="AlphaFoldDB" id="A0AAQ3PLH7"/>
<organism evidence="2 3">
    <name type="scientific">Paspalum notatum var. saurae</name>
    <dbReference type="NCBI Taxonomy" id="547442"/>
    <lineage>
        <taxon>Eukaryota</taxon>
        <taxon>Viridiplantae</taxon>
        <taxon>Streptophyta</taxon>
        <taxon>Embryophyta</taxon>
        <taxon>Tracheophyta</taxon>
        <taxon>Spermatophyta</taxon>
        <taxon>Magnoliopsida</taxon>
        <taxon>Liliopsida</taxon>
        <taxon>Poales</taxon>
        <taxon>Poaceae</taxon>
        <taxon>PACMAD clade</taxon>
        <taxon>Panicoideae</taxon>
        <taxon>Andropogonodae</taxon>
        <taxon>Paspaleae</taxon>
        <taxon>Paspalinae</taxon>
        <taxon>Paspalum</taxon>
    </lineage>
</organism>
<feature type="transmembrane region" description="Helical" evidence="1">
    <location>
        <begin position="129"/>
        <end position="158"/>
    </location>
</feature>
<dbReference type="EMBL" id="CP144745">
    <property type="protein sequence ID" value="WVZ52361.1"/>
    <property type="molecule type" value="Genomic_DNA"/>
</dbReference>
<proteinExistence type="predicted"/>
<evidence type="ECO:0000313" key="3">
    <source>
        <dbReference type="Proteomes" id="UP001341281"/>
    </source>
</evidence>
<accession>A0AAQ3PLH7</accession>
<keyword evidence="1" id="KW-0812">Transmembrane</keyword>
<keyword evidence="1" id="KW-0472">Membrane</keyword>
<keyword evidence="1" id="KW-1133">Transmembrane helix</keyword>
<sequence>MRDDARNEMHEYEAHQAILVLQSNKYSIFLILIIAHLRLGGGTVTDAKVGGAGLITLDCHGTVADLITKEAKSSVPDDLLLTIIVAVGAKVAGATVAVTQDGKESTISLLGVLLVLLDELPLAEVRPLLLVALVLALFVEGVLALVLVIALTSGVLLLGSPLGQSAMKWSVFSHS</sequence>